<proteinExistence type="predicted"/>
<accession>B1YDL5</accession>
<sequence>MVHLPDGVVVRQVGQESRCEEAALEPPPLSPAATALHLTRGSTEIAPEKVDFAKREKVKYRHGQYTEDIATTKNTPKTVSHVY</sequence>
<evidence type="ECO:0000313" key="1">
    <source>
        <dbReference type="EMBL" id="ACB39878.1"/>
    </source>
</evidence>
<reference evidence="1" key="1">
    <citation type="submission" date="2008-03" db="EMBL/GenBank/DDBJ databases">
        <title>Complete sequence of Thermoproteus neutrophilus V24Sta.</title>
        <authorList>
            <consortium name="US DOE Joint Genome Institute"/>
            <person name="Copeland A."/>
            <person name="Lucas S."/>
            <person name="Lapidus A."/>
            <person name="Glavina del Rio T."/>
            <person name="Dalin E."/>
            <person name="Tice H."/>
            <person name="Bruce D."/>
            <person name="Goodwin L."/>
            <person name="Pitluck S."/>
            <person name="Sims D."/>
            <person name="Brettin T."/>
            <person name="Detter J.C."/>
            <person name="Han C."/>
            <person name="Kuske C.R."/>
            <person name="Schmutz J."/>
            <person name="Larimer F."/>
            <person name="Land M."/>
            <person name="Hauser L."/>
            <person name="Kyrpides N."/>
            <person name="Mikhailova N."/>
            <person name="Biddle J.F."/>
            <person name="Zhang Z."/>
            <person name="Fitz-Gibbon S.T."/>
            <person name="Lowe T.M."/>
            <person name="Saltikov C."/>
            <person name="House C.H."/>
            <person name="Richardson P."/>
        </authorList>
    </citation>
    <scope>NUCLEOTIDE SEQUENCE [LARGE SCALE GENOMIC DNA]</scope>
    <source>
        <strain evidence="1">V24Sta</strain>
    </source>
</reference>
<organism evidence="1 2">
    <name type="scientific">Pyrobaculum neutrophilum (strain DSM 2338 / JCM 9278 / NBRC 100436 / V24Sta)</name>
    <name type="common">Thermoproteus neutrophilus</name>
    <dbReference type="NCBI Taxonomy" id="444157"/>
    <lineage>
        <taxon>Archaea</taxon>
        <taxon>Thermoproteota</taxon>
        <taxon>Thermoprotei</taxon>
        <taxon>Thermoproteales</taxon>
        <taxon>Thermoproteaceae</taxon>
        <taxon>Pyrobaculum</taxon>
    </lineage>
</organism>
<dbReference type="Proteomes" id="UP000001694">
    <property type="component" value="Chromosome"/>
</dbReference>
<name>B1YDL5_PYRNV</name>
<dbReference type="KEGG" id="tne:Tneu_0942"/>
<keyword evidence="2" id="KW-1185">Reference proteome</keyword>
<protein>
    <submittedName>
        <fullName evidence="1">Uncharacterized protein</fullName>
    </submittedName>
</protein>
<dbReference type="EMBL" id="CP001014">
    <property type="protein sequence ID" value="ACB39878.1"/>
    <property type="molecule type" value="Genomic_DNA"/>
</dbReference>
<dbReference type="HOGENOM" id="CLU_2534817_0_0_2"/>
<gene>
    <name evidence="1" type="ordered locus">Tneu_0942</name>
</gene>
<evidence type="ECO:0000313" key="2">
    <source>
        <dbReference type="Proteomes" id="UP000001694"/>
    </source>
</evidence>
<dbReference type="AlphaFoldDB" id="B1YDL5"/>